<feature type="region of interest" description="Disordered" evidence="1">
    <location>
        <begin position="86"/>
        <end position="106"/>
    </location>
</feature>
<feature type="compositionally biased region" description="Polar residues" evidence="1">
    <location>
        <begin position="89"/>
        <end position="99"/>
    </location>
</feature>
<sequence length="106" mass="11496">MSIQGHLKPYCPTVMQFVQTHQSKLSKINKIFIVFVIVGAALVLISLAVTSPIFVTVISGITIVGVIALVISALLLWLGKEPKLLSEPGSESITIQNLHSTERQET</sequence>
<keyword evidence="2" id="KW-0812">Transmembrane</keyword>
<keyword evidence="4" id="KW-1185">Reference proteome</keyword>
<name>A0A3B0Q1N1_9CHLA</name>
<organism evidence="3 4">
    <name type="scientific">Chlamydia poikilotherma</name>
    <dbReference type="NCBI Taxonomy" id="1967783"/>
    <lineage>
        <taxon>Bacteria</taxon>
        <taxon>Pseudomonadati</taxon>
        <taxon>Chlamydiota</taxon>
        <taxon>Chlamydiia</taxon>
        <taxon>Chlamydiales</taxon>
        <taxon>Chlamydiaceae</taxon>
        <taxon>Chlamydia/Chlamydophila group</taxon>
        <taxon>Chlamydia</taxon>
    </lineage>
</organism>
<proteinExistence type="predicted"/>
<keyword evidence="2" id="KW-1133">Transmembrane helix</keyword>
<gene>
    <name evidence="3" type="ORF">C834K_0994</name>
</gene>
<protein>
    <submittedName>
        <fullName evidence="3">Uncharacterized protein</fullName>
    </submittedName>
</protein>
<dbReference type="AlphaFoldDB" id="A0A3B0Q1N1"/>
<dbReference type="KEGG" id="chla:C834K_0994"/>
<keyword evidence="2" id="KW-0472">Membrane</keyword>
<dbReference type="RefSeq" id="WP_231913637.1">
    <property type="nucleotide sequence ID" value="NZ_LS992154.1"/>
</dbReference>
<reference evidence="4" key="1">
    <citation type="submission" date="2017-11" db="EMBL/GenBank/DDBJ databases">
        <authorList>
            <person name="Seth-Smith MB H."/>
        </authorList>
    </citation>
    <scope>NUCLEOTIDE SEQUENCE [LARGE SCALE GENOMIC DNA]</scope>
</reference>
<accession>A0A3B0Q1N1</accession>
<feature type="transmembrane region" description="Helical" evidence="2">
    <location>
        <begin position="55"/>
        <end position="78"/>
    </location>
</feature>
<dbReference type="Proteomes" id="UP000258476">
    <property type="component" value="Chromosome"/>
</dbReference>
<evidence type="ECO:0000256" key="2">
    <source>
        <dbReference type="SAM" id="Phobius"/>
    </source>
</evidence>
<feature type="transmembrane region" description="Helical" evidence="2">
    <location>
        <begin position="31"/>
        <end position="49"/>
    </location>
</feature>
<evidence type="ECO:0000313" key="3">
    <source>
        <dbReference type="EMBL" id="SYX09425.1"/>
    </source>
</evidence>
<dbReference type="EMBL" id="LS992154">
    <property type="protein sequence ID" value="SYX09425.1"/>
    <property type="molecule type" value="Genomic_DNA"/>
</dbReference>
<evidence type="ECO:0000256" key="1">
    <source>
        <dbReference type="SAM" id="MobiDB-lite"/>
    </source>
</evidence>
<evidence type="ECO:0000313" key="4">
    <source>
        <dbReference type="Proteomes" id="UP000258476"/>
    </source>
</evidence>